<dbReference type="SUPFAM" id="SSF46785">
    <property type="entry name" value="Winged helix' DNA-binding domain"/>
    <property type="match status" value="1"/>
</dbReference>
<evidence type="ECO:0000313" key="5">
    <source>
        <dbReference type="EMBL" id="OAG78672.1"/>
    </source>
</evidence>
<dbReference type="PATRIC" id="fig|178901.16.peg.5"/>
<protein>
    <submittedName>
        <fullName evidence="5">Transcriptional regulator ArsR family protein</fullName>
    </submittedName>
</protein>
<dbReference type="Gene3D" id="1.10.10.10">
    <property type="entry name" value="Winged helix-like DNA-binding domain superfamily/Winged helix DNA-binding domain"/>
    <property type="match status" value="1"/>
</dbReference>
<dbReference type="InterPro" id="IPR011991">
    <property type="entry name" value="ArsR-like_HTH"/>
</dbReference>
<dbReference type="NCBIfam" id="NF033788">
    <property type="entry name" value="HTH_metalloreg"/>
    <property type="match status" value="1"/>
</dbReference>
<dbReference type="CDD" id="cd00090">
    <property type="entry name" value="HTH_ARSR"/>
    <property type="match status" value="1"/>
</dbReference>
<comment type="caution">
    <text evidence="5">The sequence shown here is derived from an EMBL/GenBank/DDBJ whole genome shotgun (WGS) entry which is preliminary data.</text>
</comment>
<evidence type="ECO:0000256" key="2">
    <source>
        <dbReference type="ARBA" id="ARBA00023125"/>
    </source>
</evidence>
<organism evidence="5 6">
    <name type="scientific">Acetobacter malorum</name>
    <dbReference type="NCBI Taxonomy" id="178901"/>
    <lineage>
        <taxon>Bacteria</taxon>
        <taxon>Pseudomonadati</taxon>
        <taxon>Pseudomonadota</taxon>
        <taxon>Alphaproteobacteria</taxon>
        <taxon>Acetobacterales</taxon>
        <taxon>Acetobacteraceae</taxon>
        <taxon>Acetobacter</taxon>
    </lineage>
</organism>
<accession>A0A177GEL1</accession>
<sequence length="151" mass="16414">MVYGLAAGLKGMSSLSFDMARQLVERLKLFAQPQRLMILDALLDGALAVSELESTTGIGQPTLSQQLGTLRRAGIIVPRRESRTIYYSLASDEEVLRARALIGLLREDRMALPLLQEVSERRAAPPARAKTQEEGGAQFAFIRPGVSASSS</sequence>
<evidence type="ECO:0000259" key="4">
    <source>
        <dbReference type="PROSITE" id="PS50987"/>
    </source>
</evidence>
<dbReference type="SMART" id="SM00418">
    <property type="entry name" value="HTH_ARSR"/>
    <property type="match status" value="1"/>
</dbReference>
<dbReference type="PANTHER" id="PTHR43132">
    <property type="entry name" value="ARSENICAL RESISTANCE OPERON REPRESSOR ARSR-RELATED"/>
    <property type="match status" value="1"/>
</dbReference>
<dbReference type="PRINTS" id="PR00778">
    <property type="entry name" value="HTHARSR"/>
</dbReference>
<dbReference type="InterPro" id="IPR036390">
    <property type="entry name" value="WH_DNA-bd_sf"/>
</dbReference>
<dbReference type="Pfam" id="PF01022">
    <property type="entry name" value="HTH_5"/>
    <property type="match status" value="1"/>
</dbReference>
<dbReference type="PANTHER" id="PTHR43132:SF2">
    <property type="entry name" value="ARSENICAL RESISTANCE OPERON REPRESSOR ARSR-RELATED"/>
    <property type="match status" value="1"/>
</dbReference>
<dbReference type="AlphaFoldDB" id="A0A177GEL1"/>
<evidence type="ECO:0000313" key="6">
    <source>
        <dbReference type="Proteomes" id="UP000077349"/>
    </source>
</evidence>
<name>A0A177GEL1_9PROT</name>
<dbReference type="PROSITE" id="PS50987">
    <property type="entry name" value="HTH_ARSR_2"/>
    <property type="match status" value="1"/>
</dbReference>
<gene>
    <name evidence="5" type="ORF">Amal_00003</name>
</gene>
<dbReference type="GO" id="GO:0003677">
    <property type="term" value="F:DNA binding"/>
    <property type="evidence" value="ECO:0007669"/>
    <property type="project" value="UniProtKB-KW"/>
</dbReference>
<keyword evidence="3" id="KW-0804">Transcription</keyword>
<dbReference type="Proteomes" id="UP000077349">
    <property type="component" value="Unassembled WGS sequence"/>
</dbReference>
<dbReference type="InterPro" id="IPR001845">
    <property type="entry name" value="HTH_ArsR_DNA-bd_dom"/>
</dbReference>
<evidence type="ECO:0000256" key="3">
    <source>
        <dbReference type="ARBA" id="ARBA00023163"/>
    </source>
</evidence>
<dbReference type="EMBL" id="LVHD01000001">
    <property type="protein sequence ID" value="OAG78672.1"/>
    <property type="molecule type" value="Genomic_DNA"/>
</dbReference>
<keyword evidence="2" id="KW-0238">DNA-binding</keyword>
<feature type="domain" description="HTH arsR-type" evidence="4">
    <location>
        <begin position="15"/>
        <end position="109"/>
    </location>
</feature>
<dbReference type="InterPro" id="IPR036388">
    <property type="entry name" value="WH-like_DNA-bd_sf"/>
</dbReference>
<dbReference type="InterPro" id="IPR051011">
    <property type="entry name" value="Metal_resp_trans_reg"/>
</dbReference>
<dbReference type="GO" id="GO:0003700">
    <property type="term" value="F:DNA-binding transcription factor activity"/>
    <property type="evidence" value="ECO:0007669"/>
    <property type="project" value="InterPro"/>
</dbReference>
<reference evidence="5 6" key="1">
    <citation type="submission" date="2016-03" db="EMBL/GenBank/DDBJ databases">
        <title>Draft genome sequence of Acetobacter malorum CECT 7742, a strain isolated from strawberry vinegar.</title>
        <authorList>
            <person name="Sainz F."/>
            <person name="Mas A."/>
            <person name="Torija M.J."/>
        </authorList>
    </citation>
    <scope>NUCLEOTIDE SEQUENCE [LARGE SCALE GENOMIC DNA]</scope>
    <source>
        <strain evidence="5 6">CECT 7742</strain>
    </source>
</reference>
<proteinExistence type="predicted"/>
<evidence type="ECO:0000256" key="1">
    <source>
        <dbReference type="ARBA" id="ARBA00023015"/>
    </source>
</evidence>
<keyword evidence="1" id="KW-0805">Transcription regulation</keyword>
<dbReference type="eggNOG" id="COG0640">
    <property type="taxonomic scope" value="Bacteria"/>
</dbReference>
<dbReference type="STRING" id="178901.AmDm5_0047"/>